<gene>
    <name evidence="1" type="ORF">CVLEPA_LOCUS28401</name>
</gene>
<name>A0ABP0GXZ3_CLALP</name>
<comment type="caution">
    <text evidence="1">The sequence shown here is derived from an EMBL/GenBank/DDBJ whole genome shotgun (WGS) entry which is preliminary data.</text>
</comment>
<protein>
    <submittedName>
        <fullName evidence="1">Uncharacterized protein</fullName>
    </submittedName>
</protein>
<accession>A0ABP0GXZ3</accession>
<sequence>MSSAIHYPEINPSPQFVRLITKVDTKGQKARHDKSVSRQAEFKVGDKDDFPPYQQIYLLNDTISNTHYLYFLYLLNLSRKF</sequence>
<proteinExistence type="predicted"/>
<keyword evidence="2" id="KW-1185">Reference proteome</keyword>
<evidence type="ECO:0000313" key="2">
    <source>
        <dbReference type="Proteomes" id="UP001642483"/>
    </source>
</evidence>
<dbReference type="EMBL" id="CAWYQH010000141">
    <property type="protein sequence ID" value="CAK8695115.1"/>
    <property type="molecule type" value="Genomic_DNA"/>
</dbReference>
<reference evidence="1 2" key="1">
    <citation type="submission" date="2024-02" db="EMBL/GenBank/DDBJ databases">
        <authorList>
            <person name="Daric V."/>
            <person name="Darras S."/>
        </authorList>
    </citation>
    <scope>NUCLEOTIDE SEQUENCE [LARGE SCALE GENOMIC DNA]</scope>
</reference>
<evidence type="ECO:0000313" key="1">
    <source>
        <dbReference type="EMBL" id="CAK8695115.1"/>
    </source>
</evidence>
<organism evidence="1 2">
    <name type="scientific">Clavelina lepadiformis</name>
    <name type="common">Light-bulb sea squirt</name>
    <name type="synonym">Ascidia lepadiformis</name>
    <dbReference type="NCBI Taxonomy" id="159417"/>
    <lineage>
        <taxon>Eukaryota</taxon>
        <taxon>Metazoa</taxon>
        <taxon>Chordata</taxon>
        <taxon>Tunicata</taxon>
        <taxon>Ascidiacea</taxon>
        <taxon>Aplousobranchia</taxon>
        <taxon>Clavelinidae</taxon>
        <taxon>Clavelina</taxon>
    </lineage>
</organism>
<dbReference type="Proteomes" id="UP001642483">
    <property type="component" value="Unassembled WGS sequence"/>
</dbReference>